<evidence type="ECO:0000256" key="4">
    <source>
        <dbReference type="ARBA" id="ARBA00071970"/>
    </source>
</evidence>
<protein>
    <recommendedName>
        <fullName evidence="4">Basic blue protein</fullName>
    </recommendedName>
    <alternativeName>
        <fullName evidence="5">Plantacyanin</fullName>
    </alternativeName>
</protein>
<dbReference type="PROSITE" id="PS51485">
    <property type="entry name" value="PHYTOCYANIN"/>
    <property type="match status" value="1"/>
</dbReference>
<name>A0AAE1MQI6_9FABA</name>
<dbReference type="Gene3D" id="2.60.40.420">
    <property type="entry name" value="Cupredoxins - blue copper proteins"/>
    <property type="match status" value="1"/>
</dbReference>
<dbReference type="InterPro" id="IPR003245">
    <property type="entry name" value="Phytocyanin_dom"/>
</dbReference>
<evidence type="ECO:0000259" key="7">
    <source>
        <dbReference type="PROSITE" id="PS51485"/>
    </source>
</evidence>
<comment type="caution">
    <text evidence="8">The sequence shown here is derived from an EMBL/GenBank/DDBJ whole genome shotgun (WGS) entry which is preliminary data.</text>
</comment>
<dbReference type="Pfam" id="PF02298">
    <property type="entry name" value="Cu_bind_like"/>
    <property type="match status" value="1"/>
</dbReference>
<evidence type="ECO:0000313" key="8">
    <source>
        <dbReference type="EMBL" id="KAK4276682.1"/>
    </source>
</evidence>
<dbReference type="GO" id="GO:0005886">
    <property type="term" value="C:plasma membrane"/>
    <property type="evidence" value="ECO:0007669"/>
    <property type="project" value="TreeGrafter"/>
</dbReference>
<gene>
    <name evidence="8" type="ORF">QN277_014804</name>
</gene>
<accession>A0AAE1MQI6</accession>
<evidence type="ECO:0000256" key="5">
    <source>
        <dbReference type="ARBA" id="ARBA00082491"/>
    </source>
</evidence>
<dbReference type="EMBL" id="JAWXYG010000003">
    <property type="protein sequence ID" value="KAK4276682.1"/>
    <property type="molecule type" value="Genomic_DNA"/>
</dbReference>
<keyword evidence="3" id="KW-1015">Disulfide bond</keyword>
<feature type="chain" id="PRO_5042290180" description="Basic blue protein" evidence="6">
    <location>
        <begin position="31"/>
        <end position="126"/>
    </location>
</feature>
<feature type="domain" description="Phytocyanin" evidence="7">
    <location>
        <begin position="31"/>
        <end position="126"/>
    </location>
</feature>
<evidence type="ECO:0000256" key="3">
    <source>
        <dbReference type="ARBA" id="ARBA00023157"/>
    </source>
</evidence>
<dbReference type="AlphaFoldDB" id="A0AAE1MQI6"/>
<reference evidence="8" key="1">
    <citation type="submission" date="2023-10" db="EMBL/GenBank/DDBJ databases">
        <title>Chromosome-level genome of the transformable northern wattle, Acacia crassicarpa.</title>
        <authorList>
            <person name="Massaro I."/>
            <person name="Sinha N.R."/>
            <person name="Poethig S."/>
            <person name="Leichty A.R."/>
        </authorList>
    </citation>
    <scope>NUCLEOTIDE SEQUENCE</scope>
    <source>
        <strain evidence="8">Acra3RX</strain>
        <tissue evidence="8">Leaf</tissue>
    </source>
</reference>
<evidence type="ECO:0000256" key="6">
    <source>
        <dbReference type="SAM" id="SignalP"/>
    </source>
</evidence>
<organism evidence="8 9">
    <name type="scientific">Acacia crassicarpa</name>
    <name type="common">northern wattle</name>
    <dbReference type="NCBI Taxonomy" id="499986"/>
    <lineage>
        <taxon>Eukaryota</taxon>
        <taxon>Viridiplantae</taxon>
        <taxon>Streptophyta</taxon>
        <taxon>Embryophyta</taxon>
        <taxon>Tracheophyta</taxon>
        <taxon>Spermatophyta</taxon>
        <taxon>Magnoliopsida</taxon>
        <taxon>eudicotyledons</taxon>
        <taxon>Gunneridae</taxon>
        <taxon>Pentapetalae</taxon>
        <taxon>rosids</taxon>
        <taxon>fabids</taxon>
        <taxon>Fabales</taxon>
        <taxon>Fabaceae</taxon>
        <taxon>Caesalpinioideae</taxon>
        <taxon>mimosoid clade</taxon>
        <taxon>Acacieae</taxon>
        <taxon>Acacia</taxon>
    </lineage>
</organism>
<keyword evidence="6" id="KW-0732">Signal</keyword>
<feature type="signal peptide" evidence="6">
    <location>
        <begin position="1"/>
        <end position="30"/>
    </location>
</feature>
<keyword evidence="2" id="KW-0186">Copper</keyword>
<dbReference type="CDD" id="cd11013">
    <property type="entry name" value="Plantacyanin"/>
    <property type="match status" value="1"/>
</dbReference>
<proteinExistence type="predicted"/>
<dbReference type="InterPro" id="IPR008972">
    <property type="entry name" value="Cupredoxin"/>
</dbReference>
<dbReference type="GO" id="GO:0046872">
    <property type="term" value="F:metal ion binding"/>
    <property type="evidence" value="ECO:0007669"/>
    <property type="project" value="UniProtKB-KW"/>
</dbReference>
<dbReference type="SUPFAM" id="SSF49503">
    <property type="entry name" value="Cupredoxins"/>
    <property type="match status" value="1"/>
</dbReference>
<dbReference type="Proteomes" id="UP001293593">
    <property type="component" value="Unassembled WGS sequence"/>
</dbReference>
<dbReference type="InterPro" id="IPR039391">
    <property type="entry name" value="Phytocyanin-like"/>
</dbReference>
<sequence length="126" mass="13344">MWRGRGSAALTMVTWVALLCVLVQMEPANAATYTVGGAAGWGFNSVTWPKGKRFRAGDVLVFNYDATMHNVVAVNGNGYKSCSAPAGAKVLSTGKDQIRLARGQNYFICGNSGHCQSGMKLAINAL</sequence>
<evidence type="ECO:0000256" key="1">
    <source>
        <dbReference type="ARBA" id="ARBA00022723"/>
    </source>
</evidence>
<dbReference type="InterPro" id="IPR041844">
    <property type="entry name" value="Plantacyanin"/>
</dbReference>
<dbReference type="PANTHER" id="PTHR33021:SF424">
    <property type="entry name" value="BASIC BLUE PROTEIN"/>
    <property type="match status" value="1"/>
</dbReference>
<dbReference type="GO" id="GO:0009055">
    <property type="term" value="F:electron transfer activity"/>
    <property type="evidence" value="ECO:0007669"/>
    <property type="project" value="InterPro"/>
</dbReference>
<evidence type="ECO:0000256" key="2">
    <source>
        <dbReference type="ARBA" id="ARBA00023008"/>
    </source>
</evidence>
<evidence type="ECO:0000313" key="9">
    <source>
        <dbReference type="Proteomes" id="UP001293593"/>
    </source>
</evidence>
<keyword evidence="1" id="KW-0479">Metal-binding</keyword>
<keyword evidence="9" id="KW-1185">Reference proteome</keyword>
<dbReference type="PANTHER" id="PTHR33021">
    <property type="entry name" value="BLUE COPPER PROTEIN"/>
    <property type="match status" value="1"/>
</dbReference>
<dbReference type="FunFam" id="2.60.40.420:FF:000013">
    <property type="entry name" value="basic blue protein-like"/>
    <property type="match status" value="1"/>
</dbReference>